<dbReference type="EMBL" id="CCYD01002887">
    <property type="protein sequence ID" value="CEG48026.1"/>
    <property type="molecule type" value="Genomic_DNA"/>
</dbReference>
<dbReference type="RefSeq" id="XP_024584395.1">
    <property type="nucleotide sequence ID" value="XM_024719059.1"/>
</dbReference>
<name>A0A0P1B2L3_PLAHL</name>
<evidence type="ECO:0000313" key="1">
    <source>
        <dbReference type="EMBL" id="CEG48026.1"/>
    </source>
</evidence>
<evidence type="ECO:0000313" key="2">
    <source>
        <dbReference type="Proteomes" id="UP000054928"/>
    </source>
</evidence>
<dbReference type="AlphaFoldDB" id="A0A0P1B2L3"/>
<proteinExistence type="predicted"/>
<sequence length="89" mass="9913">MICLPLAPTGGLYIPAISPGVEILKRMTFQSSKKNMEYCYEMYITRNTLLFFEAPALGNLLTLISSRTLCRLRGSDEDVTSVDESESSL</sequence>
<reference evidence="2" key="1">
    <citation type="submission" date="2014-09" db="EMBL/GenBank/DDBJ databases">
        <authorList>
            <person name="Sharma Rahul"/>
            <person name="Thines Marco"/>
        </authorList>
    </citation>
    <scope>NUCLEOTIDE SEQUENCE [LARGE SCALE GENOMIC DNA]</scope>
</reference>
<protein>
    <submittedName>
        <fullName evidence="1">Uncharacterized protein</fullName>
    </submittedName>
</protein>
<dbReference type="GeneID" id="36400560"/>
<dbReference type="Proteomes" id="UP000054928">
    <property type="component" value="Unassembled WGS sequence"/>
</dbReference>
<keyword evidence="2" id="KW-1185">Reference proteome</keyword>
<accession>A0A0P1B2L3</accession>
<organism evidence="1 2">
    <name type="scientific">Plasmopara halstedii</name>
    <name type="common">Downy mildew of sunflower</name>
    <dbReference type="NCBI Taxonomy" id="4781"/>
    <lineage>
        <taxon>Eukaryota</taxon>
        <taxon>Sar</taxon>
        <taxon>Stramenopiles</taxon>
        <taxon>Oomycota</taxon>
        <taxon>Peronosporomycetes</taxon>
        <taxon>Peronosporales</taxon>
        <taxon>Peronosporaceae</taxon>
        <taxon>Plasmopara</taxon>
    </lineage>
</organism>